<dbReference type="SUPFAM" id="SSF51735">
    <property type="entry name" value="NAD(P)-binding Rossmann-fold domains"/>
    <property type="match status" value="2"/>
</dbReference>
<evidence type="ECO:0000256" key="1">
    <source>
        <dbReference type="ARBA" id="ARBA00022450"/>
    </source>
</evidence>
<dbReference type="CDD" id="cd00833">
    <property type="entry name" value="PKS"/>
    <property type="match status" value="1"/>
</dbReference>
<dbReference type="Pfam" id="PF00109">
    <property type="entry name" value="ketoacyl-synt"/>
    <property type="match status" value="2"/>
</dbReference>
<proteinExistence type="predicted"/>
<dbReference type="InterPro" id="IPR001227">
    <property type="entry name" value="Ac_transferase_dom_sf"/>
</dbReference>
<dbReference type="SMART" id="SM00827">
    <property type="entry name" value="PKS_AT"/>
    <property type="match status" value="1"/>
</dbReference>
<organism evidence="6 7">
    <name type="scientific">Actinomadura meridiana</name>
    <dbReference type="NCBI Taxonomy" id="559626"/>
    <lineage>
        <taxon>Bacteria</taxon>
        <taxon>Bacillati</taxon>
        <taxon>Actinomycetota</taxon>
        <taxon>Actinomycetes</taxon>
        <taxon>Streptosporangiales</taxon>
        <taxon>Thermomonosporaceae</taxon>
        <taxon>Actinomadura</taxon>
    </lineage>
</organism>
<dbReference type="PANTHER" id="PTHR43074:SF1">
    <property type="entry name" value="BETA-KETOACYL SYNTHASE FAMILY PROTEIN-RELATED"/>
    <property type="match status" value="1"/>
</dbReference>
<keyword evidence="1" id="KW-0596">Phosphopantetheine</keyword>
<dbReference type="InterPro" id="IPR014030">
    <property type="entry name" value="Ketoacyl_synth_N"/>
</dbReference>
<protein>
    <recommendedName>
        <fullName evidence="5">Ketosynthase family 3 (KS3) domain-containing protein</fullName>
    </recommendedName>
</protein>
<gene>
    <name evidence="6" type="ORF">GCM10022254_50030</name>
</gene>
<keyword evidence="2" id="KW-0597">Phosphoprotein</keyword>
<evidence type="ECO:0000256" key="2">
    <source>
        <dbReference type="ARBA" id="ARBA00022553"/>
    </source>
</evidence>
<accession>A0ABP8CD26</accession>
<dbReference type="SUPFAM" id="SSF55048">
    <property type="entry name" value="Probable ACP-binding domain of malonyl-CoA ACP transacylase"/>
    <property type="match status" value="1"/>
</dbReference>
<dbReference type="InterPro" id="IPR016036">
    <property type="entry name" value="Malonyl_transacylase_ACP-bd"/>
</dbReference>
<dbReference type="InterPro" id="IPR014043">
    <property type="entry name" value="Acyl_transferase_dom"/>
</dbReference>
<dbReference type="InterPro" id="IPR052568">
    <property type="entry name" value="PKS-FAS_Synthase"/>
</dbReference>
<dbReference type="Gene3D" id="3.40.366.10">
    <property type="entry name" value="Malonyl-Coenzyme A Acyl Carrier Protein, domain 2"/>
    <property type="match status" value="1"/>
</dbReference>
<dbReference type="InterPro" id="IPR014031">
    <property type="entry name" value="Ketoacyl_synth_C"/>
</dbReference>
<name>A0ABP8CD26_9ACTN</name>
<dbReference type="InterPro" id="IPR036291">
    <property type="entry name" value="NAD(P)-bd_dom_sf"/>
</dbReference>
<evidence type="ECO:0000256" key="3">
    <source>
        <dbReference type="ARBA" id="ARBA00022679"/>
    </source>
</evidence>
<dbReference type="Gene3D" id="3.40.50.720">
    <property type="entry name" value="NAD(P)-binding Rossmann-like Domain"/>
    <property type="match status" value="1"/>
</dbReference>
<dbReference type="SUPFAM" id="SSF53901">
    <property type="entry name" value="Thiolase-like"/>
    <property type="match status" value="1"/>
</dbReference>
<dbReference type="Pfam" id="PF08659">
    <property type="entry name" value="KR"/>
    <property type="match status" value="1"/>
</dbReference>
<feature type="domain" description="Ketosynthase family 3 (KS3)" evidence="5">
    <location>
        <begin position="4"/>
        <end position="344"/>
    </location>
</feature>
<evidence type="ECO:0000313" key="7">
    <source>
        <dbReference type="Proteomes" id="UP001501710"/>
    </source>
</evidence>
<feature type="region of interest" description="Disordered" evidence="4">
    <location>
        <begin position="840"/>
        <end position="862"/>
    </location>
</feature>
<dbReference type="SUPFAM" id="SSF52151">
    <property type="entry name" value="FabD/lysophospholipase-like"/>
    <property type="match status" value="1"/>
</dbReference>
<dbReference type="InterPro" id="IPR016035">
    <property type="entry name" value="Acyl_Trfase/lysoPLipase"/>
</dbReference>
<dbReference type="SMART" id="SM00822">
    <property type="entry name" value="PKS_KR"/>
    <property type="match status" value="1"/>
</dbReference>
<comment type="caution">
    <text evidence="6">The sequence shown here is derived from an EMBL/GenBank/DDBJ whole genome shotgun (WGS) entry which is preliminary data.</text>
</comment>
<evidence type="ECO:0000256" key="4">
    <source>
        <dbReference type="SAM" id="MobiDB-lite"/>
    </source>
</evidence>
<dbReference type="InterPro" id="IPR057326">
    <property type="entry name" value="KR_dom"/>
</dbReference>
<dbReference type="SMART" id="SM00825">
    <property type="entry name" value="PKS_KS"/>
    <property type="match status" value="1"/>
</dbReference>
<keyword evidence="3" id="KW-0808">Transferase</keyword>
<dbReference type="EMBL" id="BAABAS010000018">
    <property type="protein sequence ID" value="GAA4237585.1"/>
    <property type="molecule type" value="Genomic_DNA"/>
</dbReference>
<dbReference type="InterPro" id="IPR016039">
    <property type="entry name" value="Thiolase-like"/>
</dbReference>
<dbReference type="InterPro" id="IPR013968">
    <property type="entry name" value="PKS_KR"/>
</dbReference>
<dbReference type="Pfam" id="PF02801">
    <property type="entry name" value="Ketoacyl-synt_C"/>
    <property type="match status" value="1"/>
</dbReference>
<dbReference type="Proteomes" id="UP001501710">
    <property type="component" value="Unassembled WGS sequence"/>
</dbReference>
<dbReference type="InterPro" id="IPR020841">
    <property type="entry name" value="PKS_Beta-ketoAc_synthase_dom"/>
</dbReference>
<dbReference type="PROSITE" id="PS52004">
    <property type="entry name" value="KS3_2"/>
    <property type="match status" value="1"/>
</dbReference>
<sequence>MAADADIAIIGMACLFPGASDVDGYWAAIVGGADSIGGGGFLPDVPFDAAAYGIDPGGVEPIRLLALEVAGRALRDAGYADRPFDRSRTSVIFGAGGPCAGGITSVIADRLDLGGVGYSVDADGVASLAALDAACKELLVGSSDLVLCGGAELRDGGEDHLPPSGHCAMFDGIADDVVSGEGVACVALKRLADAERDGDRIYAVVAAVAGAGGEARCRAVGRAYERAGVAPASVGLVEAHEGGDQAALGSAFADAAPGSVAFGSVAAQIGDTGCAAGLAGLIKTAYALYAGVLPGAPRDFGWTPGGPFAFGGSARPWAVPAGERYAGLNGAGDGGVGFHAVLSGYGGAPEPVSGLAEWPAELFLIRAADQSAARAELGRLAVLLDGAPRLRDLARTAAALGGPLQVAFVATGPDDLRLKLDLAGRFRPAPGVFVPQPSGEPGQVAFLFPGQGCERPAMHADLFVAFPRLQRLLRLAGGRYAKAMFPPAASTPDEACRQRAELADPRVAQPALGIAGLAVHRLLTALGVHPDLAGGHGHGELTALCAAGVLDDGDMVDLGAARADAVLAAAGADPGGMAAVAASLRDVRAVLDGLSEIVVAGHDAPRRVMISGTSAGLDRALGALSAAGLPAERVPAACALHSPVVAAAAAELRADLLRRDLRSPAFPVWSNTTAAPYGTDPAALAAAFAGQVSAPVRFAEQIETMYGAGARVFVETGPGDVLTGLVGQILGERPHTAVSCDVPGENGVVRLLRALGELAAAGVPVDPPSLFAGRGARVRSGDSRAPGWVINERRPVERAQDDGPRVTTAAVLDYLRAGREVLAAQRAVILRHLGAVRPPVPAPRPVQRGETVRAPRPAATTDRQVWPRAERCEVVRQVPRVVELDALPPPPESGTVFAGRHFHIVDDECGIAPELARMLGRLGAQVRTLPETDGACDGLIQLAALRPAAAPVLPGMYEGVRRALAGGLRWLAVASGAGGTFGRRFEGGGAGDPAPGAGLPGLARTVALEHPEVLVRAVDVDTEATPRAIAQRILAEVLNADGPIVVGHGNGQRYGMSLVPAELDGEPEPPVGPDGVVLLTGGACDVTARIARELARTTRCHVEVMGREGETERTLAMVREHAASVRYHAADVRDPRAVRGVVDGVYARHGRLDGVVHGAGFAQDRDAGDATPESFERVYRTQVDGASALVQAVRPDLGFFAVLAGAPGDRGRADRAAADDACGTLANVWRTRLRGRVVVTAWGPWADAGTPPPEATALLREIAHGDETQVVFAGGDR</sequence>
<dbReference type="PANTHER" id="PTHR43074">
    <property type="entry name" value="OMEGA-3 POLYUNSATURATED FATTY ACID SYNTHASE PFAB-RELATED"/>
    <property type="match status" value="1"/>
</dbReference>
<dbReference type="Pfam" id="PF00698">
    <property type="entry name" value="Acyl_transf_1"/>
    <property type="match status" value="1"/>
</dbReference>
<dbReference type="RefSeq" id="WP_344900722.1">
    <property type="nucleotide sequence ID" value="NZ_BAABAS010000018.1"/>
</dbReference>
<keyword evidence="7" id="KW-1185">Reference proteome</keyword>
<evidence type="ECO:0000259" key="5">
    <source>
        <dbReference type="PROSITE" id="PS52004"/>
    </source>
</evidence>
<reference evidence="7" key="1">
    <citation type="journal article" date="2019" name="Int. J. Syst. Evol. Microbiol.">
        <title>The Global Catalogue of Microorganisms (GCM) 10K type strain sequencing project: providing services to taxonomists for standard genome sequencing and annotation.</title>
        <authorList>
            <consortium name="The Broad Institute Genomics Platform"/>
            <consortium name="The Broad Institute Genome Sequencing Center for Infectious Disease"/>
            <person name="Wu L."/>
            <person name="Ma J."/>
        </authorList>
    </citation>
    <scope>NUCLEOTIDE SEQUENCE [LARGE SCALE GENOMIC DNA]</scope>
    <source>
        <strain evidence="7">JCM 17440</strain>
    </source>
</reference>
<dbReference type="Gene3D" id="3.40.47.10">
    <property type="match status" value="1"/>
</dbReference>
<evidence type="ECO:0000313" key="6">
    <source>
        <dbReference type="EMBL" id="GAA4237585.1"/>
    </source>
</evidence>